<proteinExistence type="predicted"/>
<dbReference type="Gramene" id="PNT77261">
    <property type="protein sequence ID" value="PNT77261"/>
    <property type="gene ID" value="BRADI_1g60135v3"/>
</dbReference>
<evidence type="ECO:0000313" key="3">
    <source>
        <dbReference type="Proteomes" id="UP000008810"/>
    </source>
</evidence>
<dbReference type="Gramene" id="PNT77262">
    <property type="protein sequence ID" value="PNT77262"/>
    <property type="gene ID" value="BRADI_1g60135v3"/>
</dbReference>
<sequence>WSTSTSLPAAAFPRIPFEPLCAATARPPAPVPPCVPTNTFPFAPHPNPTKASSMVVCAPLDLHPPLGEVRWSFLLVASATDAAAQGALFSA</sequence>
<gene>
    <name evidence="1" type="ORF">BRADI_1g60135v3</name>
</gene>
<dbReference type="EMBL" id="CM000880">
    <property type="protein sequence ID" value="PNT77261.1"/>
    <property type="molecule type" value="Genomic_DNA"/>
</dbReference>
<name>A0A2K2DSL2_BRADI</name>
<dbReference type="EnsemblPlants" id="PNT77262">
    <property type="protein sequence ID" value="PNT77262"/>
    <property type="gene ID" value="BRADI_1g60135v3"/>
</dbReference>
<dbReference type="EnsemblPlants" id="PNT77260">
    <property type="protein sequence ID" value="PNT77260"/>
    <property type="gene ID" value="BRADI_1g60135v3"/>
</dbReference>
<accession>A0A2K2DSL2</accession>
<dbReference type="AlphaFoldDB" id="A0A2K2DSL2"/>
<organism evidence="1">
    <name type="scientific">Brachypodium distachyon</name>
    <name type="common">Purple false brome</name>
    <name type="synonym">Trachynia distachya</name>
    <dbReference type="NCBI Taxonomy" id="15368"/>
    <lineage>
        <taxon>Eukaryota</taxon>
        <taxon>Viridiplantae</taxon>
        <taxon>Streptophyta</taxon>
        <taxon>Embryophyta</taxon>
        <taxon>Tracheophyta</taxon>
        <taxon>Spermatophyta</taxon>
        <taxon>Magnoliopsida</taxon>
        <taxon>Liliopsida</taxon>
        <taxon>Poales</taxon>
        <taxon>Poaceae</taxon>
        <taxon>BOP clade</taxon>
        <taxon>Pooideae</taxon>
        <taxon>Stipodae</taxon>
        <taxon>Brachypodieae</taxon>
        <taxon>Brachypodium</taxon>
    </lineage>
</organism>
<evidence type="ECO:0000313" key="2">
    <source>
        <dbReference type="EnsemblPlants" id="PNT77260"/>
    </source>
</evidence>
<dbReference type="InParanoid" id="A0A2K2DSL2"/>
<dbReference type="Proteomes" id="UP000008810">
    <property type="component" value="Chromosome 1"/>
</dbReference>
<feature type="non-terminal residue" evidence="1">
    <location>
        <position position="1"/>
    </location>
</feature>
<dbReference type="EnsemblPlants" id="PNT77261">
    <property type="protein sequence ID" value="PNT77261"/>
    <property type="gene ID" value="BRADI_1g60135v3"/>
</dbReference>
<reference evidence="1 2" key="1">
    <citation type="journal article" date="2010" name="Nature">
        <title>Genome sequencing and analysis of the model grass Brachypodium distachyon.</title>
        <authorList>
            <consortium name="International Brachypodium Initiative"/>
        </authorList>
    </citation>
    <scope>NUCLEOTIDE SEQUENCE [LARGE SCALE GENOMIC DNA]</scope>
    <source>
        <strain evidence="1 2">Bd21</strain>
    </source>
</reference>
<dbReference type="EMBL" id="CM000880">
    <property type="protein sequence ID" value="PNT77260.1"/>
    <property type="molecule type" value="Genomic_DNA"/>
</dbReference>
<reference evidence="1" key="2">
    <citation type="submission" date="2017-06" db="EMBL/GenBank/DDBJ databases">
        <title>WGS assembly of Brachypodium distachyon.</title>
        <authorList>
            <consortium name="The International Brachypodium Initiative"/>
            <person name="Lucas S."/>
            <person name="Harmon-Smith M."/>
            <person name="Lail K."/>
            <person name="Tice H."/>
            <person name="Grimwood J."/>
            <person name="Bruce D."/>
            <person name="Barry K."/>
            <person name="Shu S."/>
            <person name="Lindquist E."/>
            <person name="Wang M."/>
            <person name="Pitluck S."/>
            <person name="Vogel J.P."/>
            <person name="Garvin D.F."/>
            <person name="Mockler T.C."/>
            <person name="Schmutz J."/>
            <person name="Rokhsar D."/>
            <person name="Bevan M.W."/>
        </authorList>
    </citation>
    <scope>NUCLEOTIDE SEQUENCE</scope>
    <source>
        <strain evidence="1">Bd21</strain>
    </source>
</reference>
<protein>
    <submittedName>
        <fullName evidence="1 2">Uncharacterized protein</fullName>
    </submittedName>
</protein>
<dbReference type="Gramene" id="PNT77260">
    <property type="protein sequence ID" value="PNT77260"/>
    <property type="gene ID" value="BRADI_1g60135v3"/>
</dbReference>
<reference evidence="2" key="3">
    <citation type="submission" date="2018-08" db="UniProtKB">
        <authorList>
            <consortium name="EnsemblPlants"/>
        </authorList>
    </citation>
    <scope>IDENTIFICATION</scope>
    <source>
        <strain evidence="2">cv. Bd21</strain>
    </source>
</reference>
<evidence type="ECO:0000313" key="1">
    <source>
        <dbReference type="EMBL" id="PNT77260.1"/>
    </source>
</evidence>
<keyword evidence="3" id="KW-1185">Reference proteome</keyword>
<dbReference type="EMBL" id="CM000880">
    <property type="protein sequence ID" value="PNT77262.1"/>
    <property type="molecule type" value="Genomic_DNA"/>
</dbReference>
<dbReference type="ExpressionAtlas" id="A0A2K2DSL2">
    <property type="expression patterns" value="baseline"/>
</dbReference>